<reference evidence="2 3" key="1">
    <citation type="submission" date="2024-02" db="EMBL/GenBank/DDBJ databases">
        <title>Chromosome-scale genome assembly of the rough periwinkle Littorina saxatilis.</title>
        <authorList>
            <person name="De Jode A."/>
            <person name="Faria R."/>
            <person name="Formenti G."/>
            <person name="Sims Y."/>
            <person name="Smith T.P."/>
            <person name="Tracey A."/>
            <person name="Wood J.M.D."/>
            <person name="Zagrodzka Z.B."/>
            <person name="Johannesson K."/>
            <person name="Butlin R.K."/>
            <person name="Leder E.H."/>
        </authorList>
    </citation>
    <scope>NUCLEOTIDE SEQUENCE [LARGE SCALE GENOMIC DNA]</scope>
    <source>
        <strain evidence="2">Snail1</strain>
        <tissue evidence="2">Muscle</tissue>
    </source>
</reference>
<evidence type="ECO:0000259" key="1">
    <source>
        <dbReference type="PROSITE" id="PS50245"/>
    </source>
</evidence>
<dbReference type="GO" id="GO:0005634">
    <property type="term" value="C:nucleus"/>
    <property type="evidence" value="ECO:0007669"/>
    <property type="project" value="TreeGrafter"/>
</dbReference>
<feature type="domain" description="CAP-Gly" evidence="1">
    <location>
        <begin position="30"/>
        <end position="72"/>
    </location>
</feature>
<sequence>MVLFNNVYVGQKVEVFWGRGIFRGTVQYKGSVASKKGEWVGIALDKPVGDNNGLLFGRRYFQCRERHGVFVRADKIRFIPSVRCLYNRYHKVADGPYVEEPLFDTARPGVKDGPYDPVCMSSDALVRARSSVGDYSLSSAMWKRQTQHPLRHSISSRVPAATMLRPETSMASFRYRGMYPYHSQYNIEDDFISSPSIPKVHMPHSALVKQVQRGWSGAHYVREMSAPTGRETMKLSQWNDVTV</sequence>
<gene>
    <name evidence="2" type="ORF">V1264_010043</name>
</gene>
<keyword evidence="3" id="KW-1185">Reference proteome</keyword>
<dbReference type="SMART" id="SM01052">
    <property type="entry name" value="CAP_GLY"/>
    <property type="match status" value="1"/>
</dbReference>
<dbReference type="InterPro" id="IPR000938">
    <property type="entry name" value="CAP-Gly_domain"/>
</dbReference>
<dbReference type="Pfam" id="PF01302">
    <property type="entry name" value="CAP_GLY"/>
    <property type="match status" value="1"/>
</dbReference>
<dbReference type="EMBL" id="JBAMIC010000024">
    <property type="protein sequence ID" value="KAK7090215.1"/>
    <property type="molecule type" value="Genomic_DNA"/>
</dbReference>
<dbReference type="SUPFAM" id="SSF74924">
    <property type="entry name" value="Cap-Gly domain"/>
    <property type="match status" value="1"/>
</dbReference>
<dbReference type="PROSITE" id="PS50245">
    <property type="entry name" value="CAP_GLY_2"/>
    <property type="match status" value="1"/>
</dbReference>
<dbReference type="GO" id="GO:0005938">
    <property type="term" value="C:cell cortex"/>
    <property type="evidence" value="ECO:0007669"/>
    <property type="project" value="TreeGrafter"/>
</dbReference>
<protein>
    <recommendedName>
        <fullName evidence="1">CAP-Gly domain-containing protein</fullName>
    </recommendedName>
</protein>
<dbReference type="PANTHER" id="PTHR18916">
    <property type="entry name" value="DYNACTIN 1-RELATED MICROTUBULE-BINDING"/>
    <property type="match status" value="1"/>
</dbReference>
<evidence type="ECO:0000313" key="2">
    <source>
        <dbReference type="EMBL" id="KAK7090215.1"/>
    </source>
</evidence>
<dbReference type="GO" id="GO:0031122">
    <property type="term" value="P:cytoplasmic microtubule organization"/>
    <property type="evidence" value="ECO:0007669"/>
    <property type="project" value="TreeGrafter"/>
</dbReference>
<dbReference type="GO" id="GO:0035371">
    <property type="term" value="C:microtubule plus-end"/>
    <property type="evidence" value="ECO:0007669"/>
    <property type="project" value="TreeGrafter"/>
</dbReference>
<dbReference type="InterPro" id="IPR036859">
    <property type="entry name" value="CAP-Gly_dom_sf"/>
</dbReference>
<dbReference type="Gene3D" id="2.30.30.190">
    <property type="entry name" value="CAP Gly-rich-like domain"/>
    <property type="match status" value="1"/>
</dbReference>
<accession>A0AAN9G158</accession>
<name>A0AAN9G158_9CAEN</name>
<comment type="caution">
    <text evidence="2">The sequence shown here is derived from an EMBL/GenBank/DDBJ whole genome shotgun (WGS) entry which is preliminary data.</text>
</comment>
<organism evidence="2 3">
    <name type="scientific">Littorina saxatilis</name>
    <dbReference type="NCBI Taxonomy" id="31220"/>
    <lineage>
        <taxon>Eukaryota</taxon>
        <taxon>Metazoa</taxon>
        <taxon>Spiralia</taxon>
        <taxon>Lophotrochozoa</taxon>
        <taxon>Mollusca</taxon>
        <taxon>Gastropoda</taxon>
        <taxon>Caenogastropoda</taxon>
        <taxon>Littorinimorpha</taxon>
        <taxon>Littorinoidea</taxon>
        <taxon>Littorinidae</taxon>
        <taxon>Littorina</taxon>
    </lineage>
</organism>
<dbReference type="Proteomes" id="UP001374579">
    <property type="component" value="Unassembled WGS sequence"/>
</dbReference>
<dbReference type="PANTHER" id="PTHR18916:SF90">
    <property type="entry name" value="CAP-GLY DOMAIN-CONTAINING PROTEIN"/>
    <property type="match status" value="1"/>
</dbReference>
<evidence type="ECO:0000313" key="3">
    <source>
        <dbReference type="Proteomes" id="UP001374579"/>
    </source>
</evidence>
<dbReference type="AlphaFoldDB" id="A0AAN9G158"/>
<proteinExistence type="predicted"/>
<dbReference type="GO" id="GO:0051010">
    <property type="term" value="F:microtubule plus-end binding"/>
    <property type="evidence" value="ECO:0007669"/>
    <property type="project" value="TreeGrafter"/>
</dbReference>